<accession>A0A914CRE1</accession>
<proteinExistence type="predicted"/>
<dbReference type="GO" id="GO:0044594">
    <property type="term" value="F:17-beta-hydroxysteroid dehydrogenase (NAD+) activity"/>
    <property type="evidence" value="ECO:0007669"/>
    <property type="project" value="TreeGrafter"/>
</dbReference>
<dbReference type="InterPro" id="IPR029069">
    <property type="entry name" value="HotDog_dom_sf"/>
</dbReference>
<name>A0A914CRE1_9BILA</name>
<dbReference type="GO" id="GO:0003857">
    <property type="term" value="F:(3S)-3-hydroxyacyl-CoA dehydrogenase (NAD+) activity"/>
    <property type="evidence" value="ECO:0007669"/>
    <property type="project" value="TreeGrafter"/>
</dbReference>
<dbReference type="PANTHER" id="PTHR13078:SF56">
    <property type="entry name" value="PEROXISOMAL MULTIFUNCTIONAL ENZYME TYPE 2"/>
    <property type="match status" value="1"/>
</dbReference>
<dbReference type="GO" id="GO:0005777">
    <property type="term" value="C:peroxisome"/>
    <property type="evidence" value="ECO:0007669"/>
    <property type="project" value="TreeGrafter"/>
</dbReference>
<dbReference type="GO" id="GO:0004300">
    <property type="term" value="F:enoyl-CoA hydratase activity"/>
    <property type="evidence" value="ECO:0007669"/>
    <property type="project" value="TreeGrafter"/>
</dbReference>
<dbReference type="WBParaSite" id="ACRNAN_scaffold13146.g32364.t1">
    <property type="protein sequence ID" value="ACRNAN_scaffold13146.g32364.t1"/>
    <property type="gene ID" value="ACRNAN_scaffold13146.g32364"/>
</dbReference>
<dbReference type="Proteomes" id="UP000887540">
    <property type="component" value="Unplaced"/>
</dbReference>
<sequence length="98" mass="11171">MPEGELRQEASIAEILDKGSGALVLYTFTTYDNIRNTKLAKQQFSMFQKAQARFSNIVYPGQTIVTEMWEEGDRVLFQAKTKETGKVVITNAFVDFRL</sequence>
<organism evidence="2 3">
    <name type="scientific">Acrobeloides nanus</name>
    <dbReference type="NCBI Taxonomy" id="290746"/>
    <lineage>
        <taxon>Eukaryota</taxon>
        <taxon>Metazoa</taxon>
        <taxon>Ecdysozoa</taxon>
        <taxon>Nematoda</taxon>
        <taxon>Chromadorea</taxon>
        <taxon>Rhabditida</taxon>
        <taxon>Tylenchina</taxon>
        <taxon>Cephalobomorpha</taxon>
        <taxon>Cephaloboidea</taxon>
        <taxon>Cephalobidae</taxon>
        <taxon>Acrobeloides</taxon>
    </lineage>
</organism>
<protein>
    <submittedName>
        <fullName evidence="3">MaoC-like domain-containing protein</fullName>
    </submittedName>
</protein>
<reference evidence="3" key="1">
    <citation type="submission" date="2022-11" db="UniProtKB">
        <authorList>
            <consortium name="WormBaseParasite"/>
        </authorList>
    </citation>
    <scope>IDENTIFICATION</scope>
</reference>
<dbReference type="Pfam" id="PF22622">
    <property type="entry name" value="MFE-2_hydrat-2_N"/>
    <property type="match status" value="1"/>
</dbReference>
<dbReference type="SUPFAM" id="SSF54637">
    <property type="entry name" value="Thioesterase/thiol ester dehydrase-isomerase"/>
    <property type="match status" value="2"/>
</dbReference>
<keyword evidence="2" id="KW-1185">Reference proteome</keyword>
<evidence type="ECO:0000313" key="2">
    <source>
        <dbReference type="Proteomes" id="UP000887540"/>
    </source>
</evidence>
<dbReference type="AlphaFoldDB" id="A0A914CRE1"/>
<dbReference type="InterPro" id="IPR054357">
    <property type="entry name" value="MFE-2_N"/>
</dbReference>
<feature type="domain" description="Peroxisomal multifunctional enzyme type 2-like N-terminal" evidence="1">
    <location>
        <begin position="3"/>
        <end position="48"/>
    </location>
</feature>
<dbReference type="GO" id="GO:0006635">
    <property type="term" value="P:fatty acid beta-oxidation"/>
    <property type="evidence" value="ECO:0007669"/>
    <property type="project" value="TreeGrafter"/>
</dbReference>
<evidence type="ECO:0000313" key="3">
    <source>
        <dbReference type="WBParaSite" id="ACRNAN_scaffold13146.g32364.t1"/>
    </source>
</evidence>
<evidence type="ECO:0000259" key="1">
    <source>
        <dbReference type="Pfam" id="PF22622"/>
    </source>
</evidence>
<dbReference type="PANTHER" id="PTHR13078">
    <property type="entry name" value="PEROXISOMAL MULTIFUNCTIONAL ENZYME TYPE 2-RELATED"/>
    <property type="match status" value="1"/>
</dbReference>
<dbReference type="Gene3D" id="3.10.129.10">
    <property type="entry name" value="Hotdog Thioesterase"/>
    <property type="match status" value="1"/>
</dbReference>